<dbReference type="PANTHER" id="PTHR35971:SF5">
    <property type="entry name" value="OBSCURIN LIKE CYTOSKELETAL ADAPTOR 1"/>
    <property type="match status" value="1"/>
</dbReference>
<dbReference type="KEGG" id="bbel:109471970"/>
<dbReference type="OrthoDB" id="10072266at2759"/>
<keyword evidence="3" id="KW-0597">Phosphoprotein</keyword>
<keyword evidence="6" id="KW-1185">Reference proteome</keyword>
<evidence type="ECO:0000256" key="4">
    <source>
        <dbReference type="ARBA" id="ARBA00023157"/>
    </source>
</evidence>
<evidence type="ECO:0000313" key="7">
    <source>
        <dbReference type="RefSeq" id="XP_019627079.1"/>
    </source>
</evidence>
<dbReference type="Proteomes" id="UP000515135">
    <property type="component" value="Unplaced"/>
</dbReference>
<accession>A0A6P4YZF7</accession>
<proteinExistence type="predicted"/>
<evidence type="ECO:0000256" key="3">
    <source>
        <dbReference type="ARBA" id="ARBA00022553"/>
    </source>
</evidence>
<protein>
    <submittedName>
        <fullName evidence="7">Obscurin-like</fullName>
    </submittedName>
</protein>
<sequence>MGTIKFECGPVRPTATLIVKAQPIEVIRGLQDQEVFESESAQFFIEISRVIEEFHWFKKGHLLEPGEDVIVSRDDRTYNLELRNCQISDMGTIRFEAGPVKPTATLIVKGSTMYRAARKKRFQCELVLSSLRFQCKVGEIAFSMNQC</sequence>
<dbReference type="InterPro" id="IPR052385">
    <property type="entry name" value="Obscurin/Obscurin-like_Reg"/>
</dbReference>
<dbReference type="PANTHER" id="PTHR35971">
    <property type="entry name" value="SI:DKEY-31G6.6"/>
    <property type="match status" value="1"/>
</dbReference>
<dbReference type="InterPro" id="IPR036179">
    <property type="entry name" value="Ig-like_dom_sf"/>
</dbReference>
<feature type="domain" description="Immunoglobulin I-set" evidence="5">
    <location>
        <begin position="26"/>
        <end position="97"/>
    </location>
</feature>
<comment type="subcellular location">
    <subcellularLocation>
        <location evidence="1">Cytoplasm</location>
    </subcellularLocation>
</comment>
<dbReference type="Pfam" id="PF07679">
    <property type="entry name" value="I-set"/>
    <property type="match status" value="1"/>
</dbReference>
<reference evidence="7" key="1">
    <citation type="submission" date="2025-08" db="UniProtKB">
        <authorList>
            <consortium name="RefSeq"/>
        </authorList>
    </citation>
    <scope>IDENTIFICATION</scope>
    <source>
        <tissue evidence="7">Gonad</tissue>
    </source>
</reference>
<dbReference type="CDD" id="cd00096">
    <property type="entry name" value="Ig"/>
    <property type="match status" value="1"/>
</dbReference>
<dbReference type="InterPro" id="IPR013783">
    <property type="entry name" value="Ig-like_fold"/>
</dbReference>
<dbReference type="SUPFAM" id="SSF48726">
    <property type="entry name" value="Immunoglobulin"/>
    <property type="match status" value="1"/>
</dbReference>
<keyword evidence="4" id="KW-1015">Disulfide bond</keyword>
<evidence type="ECO:0000313" key="6">
    <source>
        <dbReference type="Proteomes" id="UP000515135"/>
    </source>
</evidence>
<dbReference type="GO" id="GO:0005737">
    <property type="term" value="C:cytoplasm"/>
    <property type="evidence" value="ECO:0007669"/>
    <property type="project" value="UniProtKB-SubCell"/>
</dbReference>
<dbReference type="Gene3D" id="2.60.40.10">
    <property type="entry name" value="Immunoglobulins"/>
    <property type="match status" value="1"/>
</dbReference>
<dbReference type="RefSeq" id="XP_019627079.1">
    <property type="nucleotide sequence ID" value="XM_019771520.1"/>
</dbReference>
<dbReference type="AlphaFoldDB" id="A0A6P4YZF7"/>
<evidence type="ECO:0000256" key="2">
    <source>
        <dbReference type="ARBA" id="ARBA00022490"/>
    </source>
</evidence>
<organism evidence="6 7">
    <name type="scientific">Branchiostoma belcheri</name>
    <name type="common">Amphioxus</name>
    <dbReference type="NCBI Taxonomy" id="7741"/>
    <lineage>
        <taxon>Eukaryota</taxon>
        <taxon>Metazoa</taxon>
        <taxon>Chordata</taxon>
        <taxon>Cephalochordata</taxon>
        <taxon>Leptocardii</taxon>
        <taxon>Amphioxiformes</taxon>
        <taxon>Branchiostomatidae</taxon>
        <taxon>Branchiostoma</taxon>
    </lineage>
</organism>
<name>A0A6P4YZF7_BRABE</name>
<evidence type="ECO:0000259" key="5">
    <source>
        <dbReference type="Pfam" id="PF07679"/>
    </source>
</evidence>
<dbReference type="GeneID" id="109471970"/>
<evidence type="ECO:0000256" key="1">
    <source>
        <dbReference type="ARBA" id="ARBA00004496"/>
    </source>
</evidence>
<keyword evidence="2" id="KW-0963">Cytoplasm</keyword>
<gene>
    <name evidence="7" type="primary">LOC109471970</name>
</gene>
<dbReference type="InterPro" id="IPR013098">
    <property type="entry name" value="Ig_I-set"/>
</dbReference>